<evidence type="ECO:0000256" key="1">
    <source>
        <dbReference type="SAM" id="SignalP"/>
    </source>
</evidence>
<reference evidence="3" key="1">
    <citation type="submission" date="2019-09" db="EMBL/GenBank/DDBJ databases">
        <title>Mumia zhuanghuii sp. nov. isolated from the intestinal contents of plateau pika (Ochotona curzoniae) in the Qinghai-Tibet plateau of China.</title>
        <authorList>
            <person name="Tian Z."/>
        </authorList>
    </citation>
    <scope>NUCLEOTIDE SEQUENCE [LARGE SCALE GENOMIC DNA]</scope>
    <source>
        <strain evidence="3">JCM 30598</strain>
    </source>
</reference>
<protein>
    <submittedName>
        <fullName evidence="2">Uncharacterized protein</fullName>
    </submittedName>
</protein>
<evidence type="ECO:0000313" key="2">
    <source>
        <dbReference type="EMBL" id="KAA9110248.1"/>
    </source>
</evidence>
<name>A0A5J5J5W1_9MICO</name>
<feature type="signal peptide" evidence="1">
    <location>
        <begin position="1"/>
        <end position="21"/>
    </location>
</feature>
<evidence type="ECO:0000313" key="3">
    <source>
        <dbReference type="Proteomes" id="UP000325827"/>
    </source>
</evidence>
<dbReference type="RefSeq" id="WP_150447052.1">
    <property type="nucleotide sequence ID" value="NZ_VYSA01000001.1"/>
</dbReference>
<dbReference type="AlphaFoldDB" id="A0A5J5J5W1"/>
<dbReference type="Proteomes" id="UP000325827">
    <property type="component" value="Unassembled WGS sequence"/>
</dbReference>
<keyword evidence="1" id="KW-0732">Signal</keyword>
<accession>A0A5J5J5W1</accession>
<comment type="caution">
    <text evidence="2">The sequence shown here is derived from an EMBL/GenBank/DDBJ whole genome shotgun (WGS) entry which is preliminary data.</text>
</comment>
<sequence length="155" mass="15772">MSILIASALALASIVPTVAPAVAPEQDGVCGAHAASWVGASYTGTSAKFDSTATFDLELGTAGDLVTTKVATGTYWGSAEVDFTTSGSNQGMQISPSGAFSWTTYEDTPDGRVPVSTQSVQAKSCDADGMVTIASVSVSGGFLGLFSFEGDLQRR</sequence>
<organism evidence="2 3">
    <name type="scientific">Microbacterium rhizomatis</name>
    <dbReference type="NCBI Taxonomy" id="1631477"/>
    <lineage>
        <taxon>Bacteria</taxon>
        <taxon>Bacillati</taxon>
        <taxon>Actinomycetota</taxon>
        <taxon>Actinomycetes</taxon>
        <taxon>Micrococcales</taxon>
        <taxon>Microbacteriaceae</taxon>
        <taxon>Microbacterium</taxon>
    </lineage>
</organism>
<feature type="chain" id="PRO_5023892996" evidence="1">
    <location>
        <begin position="22"/>
        <end position="155"/>
    </location>
</feature>
<gene>
    <name evidence="2" type="ORF">F6B43_00635</name>
</gene>
<proteinExistence type="predicted"/>
<dbReference type="EMBL" id="VYSA01000001">
    <property type="protein sequence ID" value="KAA9110248.1"/>
    <property type="molecule type" value="Genomic_DNA"/>
</dbReference>
<keyword evidence="3" id="KW-1185">Reference proteome</keyword>